<name>A0ABS5E7C2_9PROT</name>
<protein>
    <submittedName>
        <fullName evidence="2">Uncharacterized protein</fullName>
    </submittedName>
</protein>
<keyword evidence="1" id="KW-0472">Membrane</keyword>
<accession>A0ABS5E7C2</accession>
<comment type="caution">
    <text evidence="2">The sequence shown here is derived from an EMBL/GenBank/DDBJ whole genome shotgun (WGS) entry which is preliminary data.</text>
</comment>
<evidence type="ECO:0000313" key="3">
    <source>
        <dbReference type="Proteomes" id="UP000677812"/>
    </source>
</evidence>
<organism evidence="2 3">
    <name type="scientific">Neokomagataea anthophila</name>
    <dbReference type="NCBI Taxonomy" id="2826925"/>
    <lineage>
        <taxon>Bacteria</taxon>
        <taxon>Pseudomonadati</taxon>
        <taxon>Pseudomonadota</taxon>
        <taxon>Alphaproteobacteria</taxon>
        <taxon>Acetobacterales</taxon>
        <taxon>Acetobacteraceae</taxon>
        <taxon>Neokomagataea</taxon>
    </lineage>
</organism>
<reference evidence="2 3" key="1">
    <citation type="submission" date="2021-04" db="EMBL/GenBank/DDBJ databases">
        <title>The complete genome sequence of Neokomagataea sp. TBRC 2177.</title>
        <authorList>
            <person name="Charoenyingcharoen P."/>
            <person name="Yukphan P."/>
        </authorList>
    </citation>
    <scope>NUCLEOTIDE SEQUENCE [LARGE SCALE GENOMIC DNA]</scope>
    <source>
        <strain evidence="2 3">TBRC 2177</strain>
    </source>
</reference>
<feature type="transmembrane region" description="Helical" evidence="1">
    <location>
        <begin position="45"/>
        <end position="62"/>
    </location>
</feature>
<keyword evidence="3" id="KW-1185">Reference proteome</keyword>
<evidence type="ECO:0000256" key="1">
    <source>
        <dbReference type="SAM" id="Phobius"/>
    </source>
</evidence>
<feature type="transmembrane region" description="Helical" evidence="1">
    <location>
        <begin position="12"/>
        <end position="33"/>
    </location>
</feature>
<dbReference type="Proteomes" id="UP000677812">
    <property type="component" value="Unassembled WGS sequence"/>
</dbReference>
<evidence type="ECO:0000313" key="2">
    <source>
        <dbReference type="EMBL" id="MBR0559803.1"/>
    </source>
</evidence>
<keyword evidence="1" id="KW-1133">Transmembrane helix</keyword>
<proteinExistence type="predicted"/>
<gene>
    <name evidence="2" type="ORF">KB213_07025</name>
</gene>
<dbReference type="RefSeq" id="WP_211681581.1">
    <property type="nucleotide sequence ID" value="NZ_JAGRQH010000003.1"/>
</dbReference>
<dbReference type="EMBL" id="JAGRQH010000003">
    <property type="protein sequence ID" value="MBR0559803.1"/>
    <property type="molecule type" value="Genomic_DNA"/>
</dbReference>
<keyword evidence="1" id="KW-0812">Transmembrane</keyword>
<sequence length="113" mass="12712">MIKQGVARRVLVLGPIGLLWLGTWAGALVAAAIDLLVLRFCPAPYMWFLLCANHLTFAVFFPELRQWELTKLAGYNHYEGDMIIAPNHNQALLRILDRQVLTDTPPELPCVLS</sequence>